<dbReference type="InterPro" id="IPR006935">
    <property type="entry name" value="Helicase/UvrB_N"/>
</dbReference>
<keyword evidence="3" id="KW-1185">Reference proteome</keyword>
<dbReference type="Gene3D" id="3.40.50.300">
    <property type="entry name" value="P-loop containing nucleotide triphosphate hydrolases"/>
    <property type="match status" value="1"/>
</dbReference>
<reference evidence="2 3" key="1">
    <citation type="journal article" date="2018" name="Int. J. Syst. Evol. Microbiol.">
        <title>Bifidobacterium callitrichidarum sp. nov. from the faeces of the emperor tamarin (Saguinus imperator).</title>
        <authorList>
            <person name="Modesto M."/>
            <person name="Michelini S."/>
            <person name="Sansosti M.C."/>
            <person name="De Filippo C."/>
            <person name="Cavalieri D."/>
            <person name="Qvirist L."/>
            <person name="Andlid T."/>
            <person name="Spiezio C."/>
            <person name="Sandri C."/>
            <person name="Pascarelli S."/>
            <person name="Sgorbati B."/>
            <person name="Mattarelli P."/>
        </authorList>
    </citation>
    <scope>NUCLEOTIDE SEQUENCE [LARGE SCALE GENOMIC DNA]</scope>
    <source>
        <strain evidence="2 3">TRI 5</strain>
    </source>
</reference>
<comment type="caution">
    <text evidence="2">The sequence shown here is derived from an EMBL/GenBank/DDBJ whole genome shotgun (WGS) entry which is preliminary data.</text>
</comment>
<dbReference type="SUPFAM" id="SSF52540">
    <property type="entry name" value="P-loop containing nucleoside triphosphate hydrolases"/>
    <property type="match status" value="1"/>
</dbReference>
<evidence type="ECO:0000313" key="2">
    <source>
        <dbReference type="EMBL" id="PWG66882.1"/>
    </source>
</evidence>
<dbReference type="EMBL" id="QFFM01000002">
    <property type="protein sequence ID" value="PWG66882.1"/>
    <property type="molecule type" value="Genomic_DNA"/>
</dbReference>
<name>A0A2U2NCN9_9BIFI</name>
<evidence type="ECO:0000313" key="3">
    <source>
        <dbReference type="Proteomes" id="UP000245876"/>
    </source>
</evidence>
<evidence type="ECO:0000259" key="1">
    <source>
        <dbReference type="Pfam" id="PF04851"/>
    </source>
</evidence>
<organism evidence="2 3">
    <name type="scientific">Bifidobacterium callitrichidarum</name>
    <dbReference type="NCBI Taxonomy" id="2052941"/>
    <lineage>
        <taxon>Bacteria</taxon>
        <taxon>Bacillati</taxon>
        <taxon>Actinomycetota</taxon>
        <taxon>Actinomycetes</taxon>
        <taxon>Bifidobacteriales</taxon>
        <taxon>Bifidobacteriaceae</taxon>
        <taxon>Bifidobacterium</taxon>
    </lineage>
</organism>
<dbReference type="GO" id="GO:0016787">
    <property type="term" value="F:hydrolase activity"/>
    <property type="evidence" value="ECO:0007669"/>
    <property type="project" value="InterPro"/>
</dbReference>
<sequence length="195" mass="21551">MPNTIDIIERNMLAIPKTGMTTAALNAIRRLAAFANPDFYRAQAMRQPVYNKPRIIYRGEETEDTILLPRGCKDQLASLLSSAGAYVTYSDKRNVGNPIRVKFTGTLQPQQSTAAQSLLAHDNGILLAPTGFGKTVIAANLIAERKTSTLIVLRSSALLNQWKERLEQFLDIDMTLPPKLTKTGRISRKQPSIIG</sequence>
<accession>A0A2U2NCN9</accession>
<dbReference type="InterPro" id="IPR027417">
    <property type="entry name" value="P-loop_NTPase"/>
</dbReference>
<dbReference type="Proteomes" id="UP000245876">
    <property type="component" value="Unassembled WGS sequence"/>
</dbReference>
<protein>
    <recommendedName>
        <fullName evidence="1">Helicase/UvrB N-terminal domain-containing protein</fullName>
    </recommendedName>
</protein>
<dbReference type="OrthoDB" id="9776021at2"/>
<gene>
    <name evidence="2" type="ORF">DF196_01270</name>
</gene>
<dbReference type="GO" id="GO:0005524">
    <property type="term" value="F:ATP binding"/>
    <property type="evidence" value="ECO:0007669"/>
    <property type="project" value="InterPro"/>
</dbReference>
<proteinExistence type="predicted"/>
<dbReference type="GO" id="GO:0003677">
    <property type="term" value="F:DNA binding"/>
    <property type="evidence" value="ECO:0007669"/>
    <property type="project" value="InterPro"/>
</dbReference>
<dbReference type="AlphaFoldDB" id="A0A2U2NCN9"/>
<feature type="domain" description="Helicase/UvrB N-terminal" evidence="1">
    <location>
        <begin position="107"/>
        <end position="173"/>
    </location>
</feature>
<dbReference type="Pfam" id="PF04851">
    <property type="entry name" value="ResIII"/>
    <property type="match status" value="1"/>
</dbReference>